<reference evidence="1" key="1">
    <citation type="submission" date="2021-05" db="EMBL/GenBank/DDBJ databases">
        <authorList>
            <person name="Pan Q."/>
            <person name="Jouanno E."/>
            <person name="Zahm M."/>
            <person name="Klopp C."/>
            <person name="Cabau C."/>
            <person name="Louis A."/>
            <person name="Berthelot C."/>
            <person name="Parey E."/>
            <person name="Roest Crollius H."/>
            <person name="Montfort J."/>
            <person name="Robinson-Rechavi M."/>
            <person name="Bouchez O."/>
            <person name="Lampietro C."/>
            <person name="Lopez Roques C."/>
            <person name="Donnadieu C."/>
            <person name="Postlethwait J."/>
            <person name="Bobe J."/>
            <person name="Dillon D."/>
            <person name="Chandos A."/>
            <person name="von Hippel F."/>
            <person name="Guiguen Y."/>
        </authorList>
    </citation>
    <scope>NUCLEOTIDE SEQUENCE</scope>
    <source>
        <strain evidence="1">YG-Jan2019</strain>
    </source>
</reference>
<protein>
    <submittedName>
        <fullName evidence="1">Uncharacterized protein</fullName>
    </submittedName>
</protein>
<comment type="caution">
    <text evidence="1">The sequence shown here is derived from an EMBL/GenBank/DDBJ whole genome shotgun (WGS) entry which is preliminary data.</text>
</comment>
<organism evidence="1 2">
    <name type="scientific">Dallia pectoralis</name>
    <name type="common">Alaska blackfish</name>
    <dbReference type="NCBI Taxonomy" id="75939"/>
    <lineage>
        <taxon>Eukaryota</taxon>
        <taxon>Metazoa</taxon>
        <taxon>Chordata</taxon>
        <taxon>Craniata</taxon>
        <taxon>Vertebrata</taxon>
        <taxon>Euteleostomi</taxon>
        <taxon>Actinopterygii</taxon>
        <taxon>Neopterygii</taxon>
        <taxon>Teleostei</taxon>
        <taxon>Protacanthopterygii</taxon>
        <taxon>Esociformes</taxon>
        <taxon>Umbridae</taxon>
        <taxon>Dallia</taxon>
    </lineage>
</organism>
<dbReference type="EMBL" id="CM055743">
    <property type="protein sequence ID" value="KAJ8000030.1"/>
    <property type="molecule type" value="Genomic_DNA"/>
</dbReference>
<keyword evidence="2" id="KW-1185">Reference proteome</keyword>
<accession>A0ACC2G927</accession>
<proteinExistence type="predicted"/>
<gene>
    <name evidence="1" type="ORF">DPEC_G00200580</name>
</gene>
<sequence>MGEKNGEPGVRLRRRIHYPGRLQVLSTAPSAFTHFRGFRVSRASFGRGPNESLFSRLTILNFEPRGAGRLQVSTSRRLGYHATIENQRWRLSTRHTQGHRGLATCYGPGRNGRY</sequence>
<name>A0ACC2G927_DALPE</name>
<dbReference type="Proteomes" id="UP001157502">
    <property type="component" value="Chromosome 16"/>
</dbReference>
<evidence type="ECO:0000313" key="1">
    <source>
        <dbReference type="EMBL" id="KAJ8000030.1"/>
    </source>
</evidence>
<evidence type="ECO:0000313" key="2">
    <source>
        <dbReference type="Proteomes" id="UP001157502"/>
    </source>
</evidence>